<evidence type="ECO:0000259" key="4">
    <source>
        <dbReference type="PROSITE" id="PS50144"/>
    </source>
</evidence>
<keyword evidence="6" id="KW-1185">Reference proteome</keyword>
<comment type="caution">
    <text evidence="5">The sequence shown here is derived from an EMBL/GenBank/DDBJ whole genome shotgun (WGS) entry which is preliminary data.</text>
</comment>
<dbReference type="AlphaFoldDB" id="A0ABD1A400"/>
<feature type="coiled-coil region" evidence="2">
    <location>
        <begin position="292"/>
        <end position="319"/>
    </location>
</feature>
<dbReference type="Proteomes" id="UP001558713">
    <property type="component" value="Unassembled WGS sequence"/>
</dbReference>
<dbReference type="PROSITE" id="PS50144">
    <property type="entry name" value="MATH"/>
    <property type="match status" value="1"/>
</dbReference>
<dbReference type="SMART" id="SM00061">
    <property type="entry name" value="MATH"/>
    <property type="match status" value="1"/>
</dbReference>
<evidence type="ECO:0000256" key="1">
    <source>
        <dbReference type="ARBA" id="ARBA00023054"/>
    </source>
</evidence>
<dbReference type="Pfam" id="PF22486">
    <property type="entry name" value="MATH_2"/>
    <property type="match status" value="1"/>
</dbReference>
<evidence type="ECO:0000256" key="2">
    <source>
        <dbReference type="SAM" id="Coils"/>
    </source>
</evidence>
<sequence>MENQVDNKFTWVIKDFCSLRSEIIYSGEFVIGGCKWRLMAYPWGDMEWNNGHNMSLYLYVAGSRYLPCGWIRHAKFNLKVVNQHSEKLSQQKGKTNVFDQKTFVSGFVSMISRSDLVHGDGFLVNGQIKIVVEIDLLEVIGKIDVSEGSIEEYEEESEKESEETGRPLKNMKLNNDGAVSNSDLHNETQQGKETMNVHGFHVLPSQVELVSRIFKKYPDFALGFRAKNQHLRTACMNTLLSLIETLCQSPQELSNEDLVEADNSLTHLKVSGFKVDWLETKLAEVKEKKVREQCGETRMQELEKELKEFKQKCLDCEALLVKEKAQVSAARASLTLDDFV</sequence>
<dbReference type="InterPro" id="IPR008974">
    <property type="entry name" value="TRAF-like"/>
</dbReference>
<dbReference type="EMBL" id="JBANAX010000585">
    <property type="protein sequence ID" value="KAL1201573.1"/>
    <property type="molecule type" value="Genomic_DNA"/>
</dbReference>
<name>A0ABD1A400_CARAN</name>
<feature type="compositionally biased region" description="Acidic residues" evidence="3">
    <location>
        <begin position="151"/>
        <end position="161"/>
    </location>
</feature>
<dbReference type="SUPFAM" id="SSF49599">
    <property type="entry name" value="TRAF domain-like"/>
    <property type="match status" value="1"/>
</dbReference>
<proteinExistence type="predicted"/>
<dbReference type="Gene3D" id="2.60.210.10">
    <property type="entry name" value="Apoptosis, Tumor Necrosis Factor Receptor Associated Protein 2, Chain A"/>
    <property type="match status" value="1"/>
</dbReference>
<evidence type="ECO:0000313" key="6">
    <source>
        <dbReference type="Proteomes" id="UP001558713"/>
    </source>
</evidence>
<evidence type="ECO:0000256" key="3">
    <source>
        <dbReference type="SAM" id="MobiDB-lite"/>
    </source>
</evidence>
<evidence type="ECO:0000313" key="5">
    <source>
        <dbReference type="EMBL" id="KAL1201573.1"/>
    </source>
</evidence>
<gene>
    <name evidence="5" type="ORF">V5N11_000239</name>
</gene>
<dbReference type="CDD" id="cd00121">
    <property type="entry name" value="MATH"/>
    <property type="match status" value="1"/>
</dbReference>
<reference evidence="5 6" key="1">
    <citation type="submission" date="2024-04" db="EMBL/GenBank/DDBJ databases">
        <title>Genome assembly C_amara_ONT_v2.</title>
        <authorList>
            <person name="Yant L."/>
            <person name="Moore C."/>
            <person name="Slenker M."/>
        </authorList>
    </citation>
    <scope>NUCLEOTIDE SEQUENCE [LARGE SCALE GENOMIC DNA]</scope>
    <source>
        <tissue evidence="5">Leaf</tissue>
    </source>
</reference>
<organism evidence="5 6">
    <name type="scientific">Cardamine amara subsp. amara</name>
    <dbReference type="NCBI Taxonomy" id="228776"/>
    <lineage>
        <taxon>Eukaryota</taxon>
        <taxon>Viridiplantae</taxon>
        <taxon>Streptophyta</taxon>
        <taxon>Embryophyta</taxon>
        <taxon>Tracheophyta</taxon>
        <taxon>Spermatophyta</taxon>
        <taxon>Magnoliopsida</taxon>
        <taxon>eudicotyledons</taxon>
        <taxon>Gunneridae</taxon>
        <taxon>Pentapetalae</taxon>
        <taxon>rosids</taxon>
        <taxon>malvids</taxon>
        <taxon>Brassicales</taxon>
        <taxon>Brassicaceae</taxon>
        <taxon>Cardamineae</taxon>
        <taxon>Cardamine</taxon>
    </lineage>
</organism>
<feature type="region of interest" description="Disordered" evidence="3">
    <location>
        <begin position="151"/>
        <end position="180"/>
    </location>
</feature>
<dbReference type="PANTHER" id="PTHR46236">
    <property type="entry name" value="TRAF-LIKE SUPERFAMILY PROTEIN"/>
    <property type="match status" value="1"/>
</dbReference>
<protein>
    <submittedName>
        <fullName evidence="5">MATH domain and coiled-coil domain-containing protein</fullName>
    </submittedName>
</protein>
<accession>A0ABD1A400</accession>
<dbReference type="InterPro" id="IPR002083">
    <property type="entry name" value="MATH/TRAF_dom"/>
</dbReference>
<keyword evidence="1 2" id="KW-0175">Coiled coil</keyword>
<feature type="domain" description="MATH" evidence="4">
    <location>
        <begin position="6"/>
        <end position="134"/>
    </location>
</feature>
<dbReference type="PANTHER" id="PTHR46236:SF11">
    <property type="entry name" value="TRAF-LIKE SUPERFAMILY PROTEIN"/>
    <property type="match status" value="1"/>
</dbReference>
<dbReference type="InterPro" id="IPR050804">
    <property type="entry name" value="MCC"/>
</dbReference>